<reference evidence="2" key="1">
    <citation type="submission" date="2016-11" db="EMBL/GenBank/DDBJ databases">
        <authorList>
            <person name="Panda P."/>
            <person name="Visnovsky S."/>
            <person name="Pitman A."/>
        </authorList>
    </citation>
    <scope>NUCLEOTIDE SEQUENCE [LARGE SCALE GENOMIC DNA]</scope>
    <source>
        <strain evidence="2">ICMP 9972</strain>
    </source>
</reference>
<proteinExistence type="predicted"/>
<name>A0A1V2R4G7_9GAMM</name>
<protein>
    <submittedName>
        <fullName evidence="1">Uncharacterized protein</fullName>
    </submittedName>
</protein>
<dbReference type="EMBL" id="MPUJ01000005">
    <property type="protein sequence ID" value="ONK06788.1"/>
    <property type="molecule type" value="Genomic_DNA"/>
</dbReference>
<evidence type="ECO:0000313" key="2">
    <source>
        <dbReference type="Proteomes" id="UP000189286"/>
    </source>
</evidence>
<evidence type="ECO:0000313" key="1">
    <source>
        <dbReference type="EMBL" id="ONK06788.1"/>
    </source>
</evidence>
<dbReference type="RefSeq" id="WP_039361589.1">
    <property type="nucleotide sequence ID" value="NZ_CP097896.1"/>
</dbReference>
<dbReference type="AlphaFoldDB" id="A0A1V2R4G7"/>
<sequence length="63" mass="7078">MTDKTGLLVVPHFNTSLRAGTLNLFGPFPEPAFLFRKPYSPAEGIINVNRLINEESVMLMLKM</sequence>
<organism evidence="1 2">
    <name type="scientific">Pectobacterium actinidiae</name>
    <dbReference type="NCBI Taxonomy" id="1507808"/>
    <lineage>
        <taxon>Bacteria</taxon>
        <taxon>Pseudomonadati</taxon>
        <taxon>Pseudomonadota</taxon>
        <taxon>Gammaproteobacteria</taxon>
        <taxon>Enterobacterales</taxon>
        <taxon>Pectobacteriaceae</taxon>
        <taxon>Pectobacterium</taxon>
    </lineage>
</organism>
<accession>A0A1V2R4G7</accession>
<dbReference type="Proteomes" id="UP000189286">
    <property type="component" value="Unassembled WGS sequence"/>
</dbReference>
<comment type="caution">
    <text evidence="1">The sequence shown here is derived from an EMBL/GenBank/DDBJ whole genome shotgun (WGS) entry which is preliminary data.</text>
</comment>
<gene>
    <name evidence="1" type="ORF">BSK71_10310</name>
</gene>